<proteinExistence type="predicted"/>
<evidence type="ECO:0000259" key="1">
    <source>
        <dbReference type="PROSITE" id="PS50206"/>
    </source>
</evidence>
<protein>
    <submittedName>
        <fullName evidence="2">Rhodanese-related sulfurtransferase</fullName>
    </submittedName>
</protein>
<dbReference type="InterPro" id="IPR001763">
    <property type="entry name" value="Rhodanese-like_dom"/>
</dbReference>
<dbReference type="Gene3D" id="3.40.250.10">
    <property type="entry name" value="Rhodanese-like domain"/>
    <property type="match status" value="1"/>
</dbReference>
<dbReference type="AlphaFoldDB" id="A0A1H8UIM2"/>
<dbReference type="PANTHER" id="PTHR43031:SF1">
    <property type="entry name" value="PYRIDINE NUCLEOTIDE-DISULPHIDE OXIDOREDUCTASE"/>
    <property type="match status" value="1"/>
</dbReference>
<dbReference type="InterPro" id="IPR050229">
    <property type="entry name" value="GlpE_sulfurtransferase"/>
</dbReference>
<dbReference type="RefSeq" id="WP_069463720.1">
    <property type="nucleotide sequence ID" value="NZ_FODD01000074.1"/>
</dbReference>
<accession>A0A1H8UIM2</accession>
<dbReference type="OrthoDB" id="9800872at2"/>
<sequence length="119" mass="12286">MPQPQSGPGRITPAQAHRAVEDGSALLIDVREETEFRAGHAPGATFLPLSRLAQGEGLPGPGDGRSLMLICRSGNRSQQAARLLTERGVAAVDVLGGMRDWAALGLPVHDADGAAGTVI</sequence>
<dbReference type="GO" id="GO:0016740">
    <property type="term" value="F:transferase activity"/>
    <property type="evidence" value="ECO:0007669"/>
    <property type="project" value="UniProtKB-KW"/>
</dbReference>
<dbReference type="Pfam" id="PF00581">
    <property type="entry name" value="Rhodanese"/>
    <property type="match status" value="1"/>
</dbReference>
<gene>
    <name evidence="2" type="ORF">SAMN05216267_10744</name>
</gene>
<dbReference type="Proteomes" id="UP000181951">
    <property type="component" value="Unassembled WGS sequence"/>
</dbReference>
<keyword evidence="3" id="KW-1185">Reference proteome</keyword>
<evidence type="ECO:0000313" key="2">
    <source>
        <dbReference type="EMBL" id="SEP02867.1"/>
    </source>
</evidence>
<organism evidence="2 3">
    <name type="scientific">Actinacidiphila rubida</name>
    <dbReference type="NCBI Taxonomy" id="310780"/>
    <lineage>
        <taxon>Bacteria</taxon>
        <taxon>Bacillati</taxon>
        <taxon>Actinomycetota</taxon>
        <taxon>Actinomycetes</taxon>
        <taxon>Kitasatosporales</taxon>
        <taxon>Streptomycetaceae</taxon>
        <taxon>Actinacidiphila</taxon>
    </lineage>
</organism>
<name>A0A1H8UIM2_9ACTN</name>
<reference evidence="2 3" key="1">
    <citation type="submission" date="2016-10" db="EMBL/GenBank/DDBJ databases">
        <authorList>
            <person name="de Groot N.N."/>
        </authorList>
    </citation>
    <scope>NUCLEOTIDE SEQUENCE [LARGE SCALE GENOMIC DNA]</scope>
    <source>
        <strain evidence="2 3">CGMCC 4.2026</strain>
    </source>
</reference>
<dbReference type="SUPFAM" id="SSF52821">
    <property type="entry name" value="Rhodanese/Cell cycle control phosphatase"/>
    <property type="match status" value="1"/>
</dbReference>
<dbReference type="PANTHER" id="PTHR43031">
    <property type="entry name" value="FAD-DEPENDENT OXIDOREDUCTASE"/>
    <property type="match status" value="1"/>
</dbReference>
<feature type="domain" description="Rhodanese" evidence="1">
    <location>
        <begin position="21"/>
        <end position="110"/>
    </location>
</feature>
<evidence type="ECO:0000313" key="3">
    <source>
        <dbReference type="Proteomes" id="UP000181951"/>
    </source>
</evidence>
<dbReference type="STRING" id="310780.SAMN05216267_10744"/>
<dbReference type="PROSITE" id="PS50206">
    <property type="entry name" value="RHODANESE_3"/>
    <property type="match status" value="1"/>
</dbReference>
<dbReference type="EMBL" id="FODD01000074">
    <property type="protein sequence ID" value="SEP02867.1"/>
    <property type="molecule type" value="Genomic_DNA"/>
</dbReference>
<dbReference type="InterPro" id="IPR036873">
    <property type="entry name" value="Rhodanese-like_dom_sf"/>
</dbReference>
<dbReference type="SMART" id="SM00450">
    <property type="entry name" value="RHOD"/>
    <property type="match status" value="1"/>
</dbReference>
<dbReference type="CDD" id="cd00158">
    <property type="entry name" value="RHOD"/>
    <property type="match status" value="1"/>
</dbReference>
<keyword evidence="2" id="KW-0808">Transferase</keyword>